<name>A0A7C3VQF9_9CYAN</name>
<proteinExistence type="predicted"/>
<dbReference type="AlphaFoldDB" id="A0A7C3VQF9"/>
<sequence>MMSESVANHNLESARIYINLLFDELIVYYQNAKEERQRLSARYNPDEEFTLLEEIELLTGDIRGYASQVKISGKLRNEEEAASKLQKMRVFDVSTIEKWYFESGEDFWHLKLYLKMLDYLRCLLIEYSHFK</sequence>
<organism evidence="1">
    <name type="scientific">Planktothricoides sp. SpSt-374</name>
    <dbReference type="NCBI Taxonomy" id="2282167"/>
    <lineage>
        <taxon>Bacteria</taxon>
        <taxon>Bacillati</taxon>
        <taxon>Cyanobacteriota</taxon>
        <taxon>Cyanophyceae</taxon>
        <taxon>Oscillatoriophycideae</taxon>
        <taxon>Oscillatoriales</taxon>
        <taxon>Oscillatoriaceae</taxon>
        <taxon>Planktothricoides</taxon>
    </lineage>
</organism>
<reference evidence="1" key="1">
    <citation type="journal article" date="2020" name="mSystems">
        <title>Genome- and Community-Level Interaction Insights into Carbon Utilization and Element Cycling Functions of Hydrothermarchaeota in Hydrothermal Sediment.</title>
        <authorList>
            <person name="Zhou Z."/>
            <person name="Liu Y."/>
            <person name="Xu W."/>
            <person name="Pan J."/>
            <person name="Luo Z.H."/>
            <person name="Li M."/>
        </authorList>
    </citation>
    <scope>NUCLEOTIDE SEQUENCE [LARGE SCALE GENOMIC DNA]</scope>
    <source>
        <strain evidence="1">SpSt-374</strain>
    </source>
</reference>
<gene>
    <name evidence="1" type="ORF">ENR15_02385</name>
</gene>
<evidence type="ECO:0000313" key="1">
    <source>
        <dbReference type="EMBL" id="HGF99534.1"/>
    </source>
</evidence>
<accession>A0A7C3VQF9</accession>
<comment type="caution">
    <text evidence="1">The sequence shown here is derived from an EMBL/GenBank/DDBJ whole genome shotgun (WGS) entry which is preliminary data.</text>
</comment>
<protein>
    <submittedName>
        <fullName evidence="1">Uncharacterized protein</fullName>
    </submittedName>
</protein>
<dbReference type="EMBL" id="DSPX01000019">
    <property type="protein sequence ID" value="HGF99534.1"/>
    <property type="molecule type" value="Genomic_DNA"/>
</dbReference>